<organism evidence="1">
    <name type="scientific">hydrothermal vent metagenome</name>
    <dbReference type="NCBI Taxonomy" id="652676"/>
    <lineage>
        <taxon>unclassified sequences</taxon>
        <taxon>metagenomes</taxon>
        <taxon>ecological metagenomes</taxon>
    </lineage>
</organism>
<dbReference type="Gene3D" id="3.90.190.10">
    <property type="entry name" value="Protein tyrosine phosphatase superfamily"/>
    <property type="match status" value="1"/>
</dbReference>
<sequence length="188" mass="20442">MMKKLFFATLAVFALLLPFFGAAQAEENSEKHSLDLTPQAPIGNMTKVISLHGTIFMTGQPSPATLQSLPGDGFNVVINIRAADEIDFDEPTIVKKGGMTYYNIPLMKAGKIQDSAVTEIHEALMENKGKKILLHCASGNRVAGWLGAHLARDMGYDTEAAVASARKGGMTKDSMERILRDYLANLKE</sequence>
<dbReference type="InterPro" id="IPR029021">
    <property type="entry name" value="Prot-tyrosine_phosphatase-like"/>
</dbReference>
<dbReference type="AlphaFoldDB" id="A0A3B0R881"/>
<gene>
    <name evidence="1" type="ORF">MNBD_ALPHA02-509</name>
</gene>
<dbReference type="SUPFAM" id="SSF52799">
    <property type="entry name" value="(Phosphotyrosine protein) phosphatases II"/>
    <property type="match status" value="1"/>
</dbReference>
<name>A0A3B0R881_9ZZZZ</name>
<accession>A0A3B0R881</accession>
<evidence type="ECO:0008006" key="2">
    <source>
        <dbReference type="Google" id="ProtNLM"/>
    </source>
</evidence>
<reference evidence="1" key="1">
    <citation type="submission" date="2018-06" db="EMBL/GenBank/DDBJ databases">
        <authorList>
            <person name="Zhirakovskaya E."/>
        </authorList>
    </citation>
    <scope>NUCLEOTIDE SEQUENCE</scope>
</reference>
<dbReference type="EMBL" id="UOED01000046">
    <property type="protein sequence ID" value="VAV89524.1"/>
    <property type="molecule type" value="Genomic_DNA"/>
</dbReference>
<evidence type="ECO:0000313" key="1">
    <source>
        <dbReference type="EMBL" id="VAV89524.1"/>
    </source>
</evidence>
<proteinExistence type="predicted"/>
<protein>
    <recommendedName>
        <fullName evidence="2">Tyrosine specific protein phosphatases domain-containing protein</fullName>
    </recommendedName>
</protein>